<dbReference type="GO" id="GO:0003934">
    <property type="term" value="F:GTP cyclohydrolase I activity"/>
    <property type="evidence" value="ECO:0007669"/>
    <property type="project" value="UniProtKB-EC"/>
</dbReference>
<comment type="subunit">
    <text evidence="4">Toroid-shaped homodecamer, composed of two pentamers of five dimers.</text>
</comment>
<name>A0AAJ7WAW2_9HYME</name>
<sequence>MTQRTSYQRTRNTSSSATLRETVLGKQEMAQERLDFVIFGATGFTGKYAVKVAAQLAKEKQLTFGVSGRRQQALEAVVKEFAPNIDDVPIFIADLKDEESLKKMTAHAKVLVNCCGPYRFYGEPIIKACIETHTHQLDISGEPQYIERIQLKYDKAAEEAGIYIVSACGFDSIPCDLGIIFTQQKFDGEVNSIETYLNAWTTSNVRGALLHYGTYESAVYGVAHHNELRELRRQLFPEKLPKFWPHLKTRGLIHRSSLSEGWSMIFLGSDRSVALRTQRFLYEKYKQRPVQVQTYVTFKSLFSALAAIVLGLIFAVLARWECGRNLLLKYPTIFSGGYVSHEGGKPEDLESCHFSITFKAEGWSEKLAECTDKHENSPNKVLITKVSGTDPGYGATCSMLLLSAVMILKESNKIPGNGGVLSPGAAFGKTSLIEELNKRDVRFEVVSSLQKVLYTFYSTGFAESRNVVALYRLQVVKRPRAILQFKADRTERSTMNGISKIEDLSIYDGEDDRTRIIKKPVPLRTVSWSENVEETNLDIPGTPRTPRTSTTPGHEKCTFHHDLELDHRPPTREALLPEMSRSYKLLLSSLGEDPERQGLLKTPERAAKAMLFFTKGYDQSIDDVINDAVFDEDHDEMVVVKDIEMFSMCEHHLVPFYGKVSIGYLPCKKILGLSKLARIVEIFSRRLQVQERLTKQIAVAVTKAVQPAGVAVVVEGVHMCMVMRGVQKINSKTVTSTMLGVFRDDPKTREEFLNLVHNK</sequence>
<dbReference type="FunFam" id="3.40.50.720:FF:000178">
    <property type="entry name" value="Saccharopine dehydrogenase-like oxidoreductase"/>
    <property type="match status" value="1"/>
</dbReference>
<keyword evidence="13" id="KW-1133">Transmembrane helix</keyword>
<protein>
    <recommendedName>
        <fullName evidence="6">GTP cyclohydrolase 1</fullName>
        <ecNumber evidence="5">3.5.4.16</ecNumber>
    </recommendedName>
    <alternativeName>
        <fullName evidence="11">GTP cyclohydrolase I</fullName>
    </alternativeName>
</protein>
<comment type="similarity">
    <text evidence="3">Belongs to the GTP cyclohydrolase I family.</text>
</comment>
<dbReference type="HAMAP" id="MF_00223">
    <property type="entry name" value="FolE"/>
    <property type="match status" value="1"/>
</dbReference>
<dbReference type="GO" id="GO:0005739">
    <property type="term" value="C:mitochondrion"/>
    <property type="evidence" value="ECO:0007669"/>
    <property type="project" value="TreeGrafter"/>
</dbReference>
<evidence type="ECO:0000313" key="17">
    <source>
        <dbReference type="RefSeq" id="XP_026669532.1"/>
    </source>
</evidence>
<keyword evidence="16" id="KW-1185">Reference proteome</keyword>
<evidence type="ECO:0000256" key="5">
    <source>
        <dbReference type="ARBA" id="ARBA00012715"/>
    </source>
</evidence>
<reference evidence="17" key="1">
    <citation type="submission" date="2025-08" db="UniProtKB">
        <authorList>
            <consortium name="RefSeq"/>
        </authorList>
    </citation>
    <scope>IDENTIFICATION</scope>
    <source>
        <tissue evidence="17">Whole body</tissue>
    </source>
</reference>
<keyword evidence="13" id="KW-0472">Membrane</keyword>
<comment type="pathway">
    <text evidence="2">Cofactor biosynthesis; 7,8-dihydroneopterin triphosphate biosynthesis; 7,8-dihydroneopterin triphosphate from GTP: step 1/1.</text>
</comment>
<dbReference type="CDD" id="cd00642">
    <property type="entry name" value="GTP_cyclohydro1"/>
    <property type="match status" value="1"/>
</dbReference>
<dbReference type="InterPro" id="IPR043133">
    <property type="entry name" value="GTP-CH-I_C/QueF"/>
</dbReference>
<dbReference type="AlphaFoldDB" id="A0AAJ7WAW2"/>
<organism evidence="16 17">
    <name type="scientific">Ceratina calcarata</name>
    <dbReference type="NCBI Taxonomy" id="156304"/>
    <lineage>
        <taxon>Eukaryota</taxon>
        <taxon>Metazoa</taxon>
        <taxon>Ecdysozoa</taxon>
        <taxon>Arthropoda</taxon>
        <taxon>Hexapoda</taxon>
        <taxon>Insecta</taxon>
        <taxon>Pterygota</taxon>
        <taxon>Neoptera</taxon>
        <taxon>Endopterygota</taxon>
        <taxon>Hymenoptera</taxon>
        <taxon>Apocrita</taxon>
        <taxon>Aculeata</taxon>
        <taxon>Apoidea</taxon>
        <taxon>Anthophila</taxon>
        <taxon>Apidae</taxon>
        <taxon>Ceratina</taxon>
        <taxon>Zadontomerus</taxon>
    </lineage>
</organism>
<dbReference type="PROSITE" id="PS00860">
    <property type="entry name" value="GTP_CYCLOHYDROL_1_2"/>
    <property type="match status" value="1"/>
</dbReference>
<evidence type="ECO:0000256" key="2">
    <source>
        <dbReference type="ARBA" id="ARBA00005080"/>
    </source>
</evidence>
<dbReference type="Pfam" id="PF03435">
    <property type="entry name" value="Sacchrp_dh_NADP"/>
    <property type="match status" value="1"/>
</dbReference>
<dbReference type="EC" id="3.5.4.16" evidence="5"/>
<evidence type="ECO:0000256" key="8">
    <source>
        <dbReference type="ARBA" id="ARBA00022801"/>
    </source>
</evidence>
<feature type="domain" description="GTP cyclohydrolase I" evidence="14">
    <location>
        <begin position="581"/>
        <end position="756"/>
    </location>
</feature>
<dbReference type="InterPro" id="IPR043134">
    <property type="entry name" value="GTP-CH-I_N"/>
</dbReference>
<evidence type="ECO:0000259" key="14">
    <source>
        <dbReference type="Pfam" id="PF01227"/>
    </source>
</evidence>
<dbReference type="InterPro" id="IPR036291">
    <property type="entry name" value="NAD(P)-bd_dom_sf"/>
</dbReference>
<proteinExistence type="inferred from homology"/>
<comment type="similarity">
    <text evidence="12">Belongs to the saccharopine dehydrogenase family.</text>
</comment>
<evidence type="ECO:0000256" key="3">
    <source>
        <dbReference type="ARBA" id="ARBA00008085"/>
    </source>
</evidence>
<evidence type="ECO:0000313" key="16">
    <source>
        <dbReference type="Proteomes" id="UP000694925"/>
    </source>
</evidence>
<evidence type="ECO:0000256" key="6">
    <source>
        <dbReference type="ARBA" id="ARBA00017272"/>
    </source>
</evidence>
<dbReference type="PANTHER" id="PTHR12286">
    <property type="entry name" value="SACCHAROPINE DEHYDROGENASE-LIKE OXIDOREDUCTASE"/>
    <property type="match status" value="1"/>
</dbReference>
<evidence type="ECO:0000256" key="4">
    <source>
        <dbReference type="ARBA" id="ARBA00011857"/>
    </source>
</evidence>
<dbReference type="InterPro" id="IPR020602">
    <property type="entry name" value="GTP_CycHdrlase_I_dom"/>
</dbReference>
<dbReference type="GO" id="GO:0006729">
    <property type="term" value="P:tetrahydrobiopterin biosynthetic process"/>
    <property type="evidence" value="ECO:0007669"/>
    <property type="project" value="UniProtKB-KW"/>
</dbReference>
<dbReference type="GO" id="GO:0005811">
    <property type="term" value="C:lipid droplet"/>
    <property type="evidence" value="ECO:0007669"/>
    <property type="project" value="TreeGrafter"/>
</dbReference>
<keyword evidence="8" id="KW-0378">Hydrolase</keyword>
<evidence type="ECO:0000256" key="7">
    <source>
        <dbReference type="ARBA" id="ARBA00022741"/>
    </source>
</evidence>
<accession>A0AAJ7WAW2</accession>
<evidence type="ECO:0000256" key="13">
    <source>
        <dbReference type="SAM" id="Phobius"/>
    </source>
</evidence>
<dbReference type="Gene3D" id="1.10.286.10">
    <property type="match status" value="1"/>
</dbReference>
<dbReference type="GO" id="GO:0046148">
    <property type="term" value="P:pigment biosynthetic process"/>
    <property type="evidence" value="ECO:0007669"/>
    <property type="project" value="UniProtKB-ARBA"/>
</dbReference>
<dbReference type="Proteomes" id="UP000694925">
    <property type="component" value="Unplaced"/>
</dbReference>
<evidence type="ECO:0000259" key="15">
    <source>
        <dbReference type="Pfam" id="PF03435"/>
    </source>
</evidence>
<dbReference type="InterPro" id="IPR018234">
    <property type="entry name" value="GTP_CycHdrlase_I_CS"/>
</dbReference>
<dbReference type="Gene3D" id="3.40.50.720">
    <property type="entry name" value="NAD(P)-binding Rossmann-like Domain"/>
    <property type="match status" value="1"/>
</dbReference>
<dbReference type="RefSeq" id="XP_026669532.1">
    <property type="nucleotide sequence ID" value="XM_026813731.1"/>
</dbReference>
<dbReference type="SUPFAM" id="SSF55620">
    <property type="entry name" value="Tetrahydrobiopterin biosynthesis enzymes-like"/>
    <property type="match status" value="1"/>
</dbReference>
<evidence type="ECO:0000256" key="12">
    <source>
        <dbReference type="ARBA" id="ARBA00038048"/>
    </source>
</evidence>
<evidence type="ECO:0000256" key="1">
    <source>
        <dbReference type="ARBA" id="ARBA00001052"/>
    </source>
</evidence>
<feature type="domain" description="Saccharopine dehydrogenase NADP binding" evidence="15">
    <location>
        <begin position="37"/>
        <end position="165"/>
    </location>
</feature>
<dbReference type="GO" id="GO:0046654">
    <property type="term" value="P:tetrahydrofolate biosynthetic process"/>
    <property type="evidence" value="ECO:0007669"/>
    <property type="project" value="InterPro"/>
</dbReference>
<dbReference type="InterPro" id="IPR005097">
    <property type="entry name" value="Sacchrp_dh_NADP-bd"/>
</dbReference>
<dbReference type="Pfam" id="PF01227">
    <property type="entry name" value="GTP_cyclohydroI"/>
    <property type="match status" value="1"/>
</dbReference>
<gene>
    <name evidence="17" type="primary">LOC108625187</name>
</gene>
<dbReference type="PROSITE" id="PS00859">
    <property type="entry name" value="GTP_CYCLOHYDROL_1_1"/>
    <property type="match status" value="1"/>
</dbReference>
<dbReference type="InterPro" id="IPR051276">
    <property type="entry name" value="Saccharopine_DH-like_oxidrdct"/>
</dbReference>
<dbReference type="GO" id="GO:0005886">
    <property type="term" value="C:plasma membrane"/>
    <property type="evidence" value="ECO:0007669"/>
    <property type="project" value="TreeGrafter"/>
</dbReference>
<dbReference type="FunFam" id="1.10.286.10:FF:000003">
    <property type="entry name" value="GTP cyclohydrolase 1"/>
    <property type="match status" value="1"/>
</dbReference>
<dbReference type="GO" id="GO:0009247">
    <property type="term" value="P:glycolipid biosynthetic process"/>
    <property type="evidence" value="ECO:0007669"/>
    <property type="project" value="TreeGrafter"/>
</dbReference>
<dbReference type="GO" id="GO:0005525">
    <property type="term" value="F:GTP binding"/>
    <property type="evidence" value="ECO:0007669"/>
    <property type="project" value="UniProtKB-KW"/>
</dbReference>
<dbReference type="GeneID" id="108625187"/>
<dbReference type="CTD" id="37415"/>
<dbReference type="InterPro" id="IPR001474">
    <property type="entry name" value="GTP_CycHdrlase_I"/>
</dbReference>
<keyword evidence="10" id="KW-0342">GTP-binding</keyword>
<comment type="catalytic activity">
    <reaction evidence="1">
        <text>GTP + H2O = 7,8-dihydroneopterin 3'-triphosphate + formate + H(+)</text>
        <dbReference type="Rhea" id="RHEA:17473"/>
        <dbReference type="ChEBI" id="CHEBI:15377"/>
        <dbReference type="ChEBI" id="CHEBI:15378"/>
        <dbReference type="ChEBI" id="CHEBI:15740"/>
        <dbReference type="ChEBI" id="CHEBI:37565"/>
        <dbReference type="ChEBI" id="CHEBI:58462"/>
        <dbReference type="EC" id="3.5.4.16"/>
    </reaction>
</comment>
<keyword evidence="7" id="KW-0547">Nucleotide-binding</keyword>
<dbReference type="NCBIfam" id="NF006826">
    <property type="entry name" value="PRK09347.1-3"/>
    <property type="match status" value="1"/>
</dbReference>
<dbReference type="NCBIfam" id="TIGR00063">
    <property type="entry name" value="folE"/>
    <property type="match status" value="1"/>
</dbReference>
<keyword evidence="9" id="KW-0783">Tetrahydrobiopterin biosynthesis</keyword>
<evidence type="ECO:0000256" key="9">
    <source>
        <dbReference type="ARBA" id="ARBA00023007"/>
    </source>
</evidence>
<dbReference type="NCBIfam" id="NF006825">
    <property type="entry name" value="PRK09347.1-2"/>
    <property type="match status" value="1"/>
</dbReference>
<dbReference type="PANTHER" id="PTHR12286:SF5">
    <property type="entry name" value="SACCHAROPINE DEHYDROGENASE-LIKE OXIDOREDUCTASE"/>
    <property type="match status" value="1"/>
</dbReference>
<evidence type="ECO:0000256" key="10">
    <source>
        <dbReference type="ARBA" id="ARBA00023134"/>
    </source>
</evidence>
<dbReference type="Gene3D" id="3.30.1130.10">
    <property type="match status" value="1"/>
</dbReference>
<dbReference type="KEGG" id="ccal:108625187"/>
<evidence type="ECO:0000256" key="11">
    <source>
        <dbReference type="ARBA" id="ARBA00030854"/>
    </source>
</evidence>
<feature type="transmembrane region" description="Helical" evidence="13">
    <location>
        <begin position="301"/>
        <end position="320"/>
    </location>
</feature>
<dbReference type="FunFam" id="3.30.1130.10:FF:000012">
    <property type="entry name" value="GTP cyclohydrolase 1"/>
    <property type="match status" value="1"/>
</dbReference>
<keyword evidence="13" id="KW-0812">Transmembrane</keyword>
<dbReference type="SUPFAM" id="SSF51735">
    <property type="entry name" value="NAD(P)-binding Rossmann-fold domains"/>
    <property type="match status" value="1"/>
</dbReference>